<feature type="region of interest" description="Disordered" evidence="1">
    <location>
        <begin position="419"/>
        <end position="472"/>
    </location>
</feature>
<reference evidence="2" key="2">
    <citation type="submission" date="2022-06" db="UniProtKB">
        <authorList>
            <consortium name="EnsemblMetazoa"/>
        </authorList>
    </citation>
    <scope>IDENTIFICATION</scope>
    <source>
        <strain evidence="2">DF5081</strain>
    </source>
</reference>
<evidence type="ECO:0000256" key="1">
    <source>
        <dbReference type="SAM" id="MobiDB-lite"/>
    </source>
</evidence>
<feature type="compositionally biased region" description="Basic residues" evidence="1">
    <location>
        <begin position="80"/>
        <end position="91"/>
    </location>
</feature>
<feature type="region of interest" description="Disordered" evidence="1">
    <location>
        <begin position="69"/>
        <end position="180"/>
    </location>
</feature>
<sequence>MSGRRDSAPKKLILTEDRAWIVSLLKDGDFDSASDFALKKQYITVKPNFDKSKQDSGAEAIQALLRDLGINPEDLQEHQSKKKGGKNKGAGKSKENNNNQKQQKKKDSESKKMDEDSVAASLAKHGTGRNSEEDDNQSFISAQEDVEESISRLSTPPTEFQDARQSRDEGESLMDDPRNYATEDEFAKLAEILNKQNQNTESSEGFITVHHGKKKALKNSEHEATSSTSPQNRRPSSTAGSSSSQPHHHHQQQQQNQGQRNVVRPHATTFGDFVDTTPKKDTHKNTKNKKGGNSGSGGGKKQQQHARTVVDNDPPPPSPMFEDALDRPLPLTVATSSTFSYADVAKTKKSSGDSSPSYDTPSGGTVSPIPPNLAKKDTPSPPQKSKSPSPVPSSSSPSTQNSPQVASFAAAVSGAVQLPPSTAAADDEFQFGYHDAVEEPENRTKKEEKADDVPNASPSSQQQTVQPQRMSGMDLLNQLRNVPVDRMPELSASEAAIQITKVFDDTWHTFMNTGSKPIVYTPGQPTKK</sequence>
<proteinExistence type="predicted"/>
<keyword evidence="3" id="KW-1185">Reference proteome</keyword>
<evidence type="ECO:0000313" key="3">
    <source>
        <dbReference type="Proteomes" id="UP000005237"/>
    </source>
</evidence>
<dbReference type="Proteomes" id="UP000005237">
    <property type="component" value="Unassembled WGS sequence"/>
</dbReference>
<protein>
    <submittedName>
        <fullName evidence="2">Uncharacterized protein</fullName>
    </submittedName>
</protein>
<feature type="region of interest" description="Disordered" evidence="1">
    <location>
        <begin position="192"/>
        <end position="407"/>
    </location>
</feature>
<feature type="compositionally biased region" description="Low complexity" evidence="1">
    <location>
        <begin position="457"/>
        <end position="468"/>
    </location>
</feature>
<dbReference type="AlphaFoldDB" id="A0A8R1HG41"/>
<accession>A0A8R1HG41</accession>
<feature type="compositionally biased region" description="Basic and acidic residues" evidence="1">
    <location>
        <begin position="435"/>
        <end position="452"/>
    </location>
</feature>
<feature type="compositionally biased region" description="Polar residues" evidence="1">
    <location>
        <begin position="352"/>
        <end position="365"/>
    </location>
</feature>
<feature type="compositionally biased region" description="Basic and acidic residues" evidence="1">
    <location>
        <begin position="161"/>
        <end position="178"/>
    </location>
</feature>
<feature type="compositionally biased region" description="Basic and acidic residues" evidence="1">
    <location>
        <begin position="105"/>
        <end position="115"/>
    </location>
</feature>
<reference evidence="3" key="1">
    <citation type="submission" date="2010-08" db="EMBL/GenBank/DDBJ databases">
        <authorList>
            <consortium name="Caenorhabditis japonica Sequencing Consortium"/>
            <person name="Wilson R.K."/>
        </authorList>
    </citation>
    <scope>NUCLEOTIDE SEQUENCE [LARGE SCALE GENOMIC DNA]</scope>
    <source>
        <strain evidence="3">DF5081</strain>
    </source>
</reference>
<feature type="compositionally biased region" description="Polar residues" evidence="1">
    <location>
        <begin position="194"/>
        <end position="205"/>
    </location>
</feature>
<evidence type="ECO:0000313" key="2">
    <source>
        <dbReference type="EnsemblMetazoa" id="CJA00435.1"/>
    </source>
</evidence>
<feature type="compositionally biased region" description="Low complexity" evidence="1">
    <location>
        <begin position="252"/>
        <end position="265"/>
    </location>
</feature>
<dbReference type="EnsemblMetazoa" id="CJA00435.1">
    <property type="protein sequence ID" value="CJA00435.1"/>
    <property type="gene ID" value="WBGene00119639"/>
</dbReference>
<feature type="compositionally biased region" description="Polar residues" evidence="1">
    <location>
        <begin position="225"/>
        <end position="235"/>
    </location>
</feature>
<feature type="compositionally biased region" description="Low complexity" evidence="1">
    <location>
        <begin position="236"/>
        <end position="245"/>
    </location>
</feature>
<feature type="compositionally biased region" description="Low complexity" evidence="1">
    <location>
        <begin position="383"/>
        <end position="407"/>
    </location>
</feature>
<organism evidence="2 3">
    <name type="scientific">Caenorhabditis japonica</name>
    <dbReference type="NCBI Taxonomy" id="281687"/>
    <lineage>
        <taxon>Eukaryota</taxon>
        <taxon>Metazoa</taxon>
        <taxon>Ecdysozoa</taxon>
        <taxon>Nematoda</taxon>
        <taxon>Chromadorea</taxon>
        <taxon>Rhabditida</taxon>
        <taxon>Rhabditina</taxon>
        <taxon>Rhabditomorpha</taxon>
        <taxon>Rhabditoidea</taxon>
        <taxon>Rhabditidae</taxon>
        <taxon>Peloderinae</taxon>
        <taxon>Caenorhabditis</taxon>
    </lineage>
</organism>
<name>A0A8R1HG41_CAEJA</name>